<keyword evidence="3" id="KW-1185">Reference proteome</keyword>
<feature type="region of interest" description="Disordered" evidence="1">
    <location>
        <begin position="1"/>
        <end position="99"/>
    </location>
</feature>
<evidence type="ECO:0000256" key="1">
    <source>
        <dbReference type="SAM" id="MobiDB-lite"/>
    </source>
</evidence>
<evidence type="ECO:0000313" key="2">
    <source>
        <dbReference type="EMBL" id="KAJ8789074.1"/>
    </source>
</evidence>
<organism evidence="2 3">
    <name type="scientific">Eschrichtius robustus</name>
    <name type="common">California gray whale</name>
    <name type="synonym">Eschrichtius gibbosus</name>
    <dbReference type="NCBI Taxonomy" id="9764"/>
    <lineage>
        <taxon>Eukaryota</taxon>
        <taxon>Metazoa</taxon>
        <taxon>Chordata</taxon>
        <taxon>Craniata</taxon>
        <taxon>Vertebrata</taxon>
        <taxon>Euteleostomi</taxon>
        <taxon>Mammalia</taxon>
        <taxon>Eutheria</taxon>
        <taxon>Laurasiatheria</taxon>
        <taxon>Artiodactyla</taxon>
        <taxon>Whippomorpha</taxon>
        <taxon>Cetacea</taxon>
        <taxon>Mysticeti</taxon>
        <taxon>Eschrichtiidae</taxon>
        <taxon>Eschrichtius</taxon>
    </lineage>
</organism>
<sequence length="99" mass="10246">MAAAGAEPPEEPATQPEQQAAGAGLELGWIGPVMDKLKKVLSGQDTEDRGGLSEPSASHPPQREGRAGAKPRNICEGEGRHSRSAAPSLQARERALGPS</sequence>
<dbReference type="EMBL" id="JAIQCJ010001532">
    <property type="protein sequence ID" value="KAJ8789074.1"/>
    <property type="molecule type" value="Genomic_DNA"/>
</dbReference>
<dbReference type="Proteomes" id="UP001159641">
    <property type="component" value="Unassembled WGS sequence"/>
</dbReference>
<dbReference type="AlphaFoldDB" id="A0AB34HC34"/>
<feature type="compositionally biased region" description="Basic and acidic residues" evidence="1">
    <location>
        <begin position="61"/>
        <end position="81"/>
    </location>
</feature>
<reference evidence="2 3" key="1">
    <citation type="submission" date="2022-11" db="EMBL/GenBank/DDBJ databases">
        <title>Whole genome sequence of Eschrichtius robustus ER-17-0199.</title>
        <authorList>
            <person name="Bruniche-Olsen A."/>
            <person name="Black A.N."/>
            <person name="Fields C.J."/>
            <person name="Walden K."/>
            <person name="Dewoody J.A."/>
        </authorList>
    </citation>
    <scope>NUCLEOTIDE SEQUENCE [LARGE SCALE GENOMIC DNA]</scope>
    <source>
        <strain evidence="2">ER-17-0199</strain>
        <tissue evidence="2">Blubber</tissue>
    </source>
</reference>
<protein>
    <submittedName>
        <fullName evidence="2">Uncharacterized protein</fullName>
    </submittedName>
</protein>
<accession>A0AB34HC34</accession>
<gene>
    <name evidence="2" type="ORF">J1605_004997</name>
</gene>
<evidence type="ECO:0000313" key="3">
    <source>
        <dbReference type="Proteomes" id="UP001159641"/>
    </source>
</evidence>
<feature type="compositionally biased region" description="Low complexity" evidence="1">
    <location>
        <begin position="1"/>
        <end position="24"/>
    </location>
</feature>
<proteinExistence type="predicted"/>
<name>A0AB34HC34_ESCRO</name>
<comment type="caution">
    <text evidence="2">The sequence shown here is derived from an EMBL/GenBank/DDBJ whole genome shotgun (WGS) entry which is preliminary data.</text>
</comment>